<proteinExistence type="predicted"/>
<reference evidence="2" key="1">
    <citation type="submission" date="2022-02" db="EMBL/GenBank/DDBJ databases">
        <authorList>
            <person name="King R."/>
        </authorList>
    </citation>
    <scope>NUCLEOTIDE SEQUENCE</scope>
</reference>
<dbReference type="EMBL" id="LR824533">
    <property type="protein sequence ID" value="CAH1639756.1"/>
    <property type="molecule type" value="Genomic_DNA"/>
</dbReference>
<evidence type="ECO:0000259" key="1">
    <source>
        <dbReference type="PROSITE" id="PS50181"/>
    </source>
</evidence>
<gene>
    <name evidence="2" type="ORF">SPLIT_LOCUS5112</name>
</gene>
<organism evidence="2 3">
    <name type="scientific">Spodoptera littoralis</name>
    <name type="common">Egyptian cotton leafworm</name>
    <dbReference type="NCBI Taxonomy" id="7109"/>
    <lineage>
        <taxon>Eukaryota</taxon>
        <taxon>Metazoa</taxon>
        <taxon>Ecdysozoa</taxon>
        <taxon>Arthropoda</taxon>
        <taxon>Hexapoda</taxon>
        <taxon>Insecta</taxon>
        <taxon>Pterygota</taxon>
        <taxon>Neoptera</taxon>
        <taxon>Endopterygota</taxon>
        <taxon>Lepidoptera</taxon>
        <taxon>Glossata</taxon>
        <taxon>Ditrysia</taxon>
        <taxon>Noctuoidea</taxon>
        <taxon>Noctuidae</taxon>
        <taxon>Amphipyrinae</taxon>
        <taxon>Spodoptera</taxon>
    </lineage>
</organism>
<dbReference type="SUPFAM" id="SSF81383">
    <property type="entry name" value="F-box domain"/>
    <property type="match status" value="1"/>
</dbReference>
<dbReference type="AlphaFoldDB" id="A0A9P0N282"/>
<dbReference type="InterPro" id="IPR036047">
    <property type="entry name" value="F-box-like_dom_sf"/>
</dbReference>
<dbReference type="InterPro" id="IPR001810">
    <property type="entry name" value="F-box_dom"/>
</dbReference>
<dbReference type="PROSITE" id="PS50181">
    <property type="entry name" value="FBOX"/>
    <property type="match status" value="1"/>
</dbReference>
<name>A0A9P0N282_SPOLI</name>
<keyword evidence="3" id="KW-1185">Reference proteome</keyword>
<evidence type="ECO:0000313" key="3">
    <source>
        <dbReference type="Proteomes" id="UP001153321"/>
    </source>
</evidence>
<sequence>MAHITHVPEEVLIMIFKMLDLSDHHNLFNTCQYFRHVLANSGISKFSMFMNKMATVNILKTQYFKSISVNLLELNMKAVPDLKSVKLVLPALKRLKRLKTLDISYTNLNIPDLQEIVKVCPSLKNIVVNFVFGRSPIIRIDENMLKDYQELFNQFENIHFVGSLTNLLLSRTVVYMLEKAKLETLKLSAAEYDHMNTSLVERFTPCVAPSFDHLALFLVDWRAKRTYDFLSNFPIIAALNWKDYEFCVISIMHVHNMTVCASPKLCPFFTKHFNVNVESMTDHTRNLVGNIALMMWKRETTQFDDIFFNRLYERVKPYFPFYYKETSQDICPPNYDWVFTEPTPCLIDMGEPSSKESKRRKTLVPTVVLDYDHVFLQKSKAQINITFKFETVSAILLPTYADYFQKITFFSISGGAVNYHSEFFSILFQNFYNLVTLSVECPNMTSRGYSHNVCRAIKASKSLKNLRIVDKGVDFQKLFDSLGECSTLENINLVDLKQWDHTKTADPDNLVRSCTNLYSVFIEALYDQTSLKKQIQLFNKAKSTRRRPQLKVAVNFEANPFPFKYNYDPFLDVFQLNPIKPT</sequence>
<accession>A0A9P0N282</accession>
<dbReference type="InterPro" id="IPR032675">
    <property type="entry name" value="LRR_dom_sf"/>
</dbReference>
<protein>
    <recommendedName>
        <fullName evidence="1">F-box domain-containing protein</fullName>
    </recommendedName>
</protein>
<evidence type="ECO:0000313" key="2">
    <source>
        <dbReference type="EMBL" id="CAH1639756.1"/>
    </source>
</evidence>
<feature type="domain" description="F-box" evidence="1">
    <location>
        <begin position="1"/>
        <end position="53"/>
    </location>
</feature>
<dbReference type="CDD" id="cd09917">
    <property type="entry name" value="F-box_SF"/>
    <property type="match status" value="1"/>
</dbReference>
<dbReference type="Gene3D" id="3.80.10.10">
    <property type="entry name" value="Ribonuclease Inhibitor"/>
    <property type="match status" value="2"/>
</dbReference>
<dbReference type="Proteomes" id="UP001153321">
    <property type="component" value="Chromosome 2"/>
</dbReference>
<dbReference type="SUPFAM" id="SSF52047">
    <property type="entry name" value="RNI-like"/>
    <property type="match status" value="1"/>
</dbReference>